<dbReference type="InterPro" id="IPR031314">
    <property type="entry name" value="DNK_dom"/>
</dbReference>
<organism evidence="4 5">
    <name type="scientific">Candidatus Woesebacteria bacterium GW2011_GWA1_45_8</name>
    <dbReference type="NCBI Taxonomy" id="1618559"/>
    <lineage>
        <taxon>Bacteria</taxon>
        <taxon>Candidatus Woeseibacteriota</taxon>
    </lineage>
</organism>
<evidence type="ECO:0000256" key="2">
    <source>
        <dbReference type="PIRSR" id="PIRSR000705-3"/>
    </source>
</evidence>
<evidence type="ECO:0000313" key="5">
    <source>
        <dbReference type="Proteomes" id="UP000034653"/>
    </source>
</evidence>
<dbReference type="InterPro" id="IPR002624">
    <property type="entry name" value="DCK/DGK"/>
</dbReference>
<dbReference type="PANTHER" id="PTHR10513:SF35">
    <property type="entry name" value="DEOXYADENOSINE KINASE"/>
    <property type="match status" value="1"/>
</dbReference>
<feature type="active site" description="Proton acceptor" evidence="1">
    <location>
        <position position="91"/>
    </location>
</feature>
<keyword evidence="4" id="KW-0808">Transferase</keyword>
<dbReference type="GO" id="GO:0019136">
    <property type="term" value="F:deoxynucleoside kinase activity"/>
    <property type="evidence" value="ECO:0007669"/>
    <property type="project" value="InterPro"/>
</dbReference>
<name>A0A0G1Q339_9BACT</name>
<dbReference type="GO" id="GO:0005737">
    <property type="term" value="C:cytoplasm"/>
    <property type="evidence" value="ECO:0007669"/>
    <property type="project" value="TreeGrafter"/>
</dbReference>
<evidence type="ECO:0000256" key="1">
    <source>
        <dbReference type="PIRSR" id="PIRSR000705-1"/>
    </source>
</evidence>
<dbReference type="AlphaFoldDB" id="A0A0G1Q339"/>
<keyword evidence="4" id="KW-0418">Kinase</keyword>
<accession>A0A0G1Q339</accession>
<comment type="caution">
    <text evidence="4">The sequence shown here is derived from an EMBL/GenBank/DDBJ whole genome shotgun (WGS) entry which is preliminary data.</text>
</comment>
<keyword evidence="2" id="KW-0547">Nucleotide-binding</keyword>
<evidence type="ECO:0000259" key="3">
    <source>
        <dbReference type="Pfam" id="PF01712"/>
    </source>
</evidence>
<dbReference type="SUPFAM" id="SSF52540">
    <property type="entry name" value="P-loop containing nucleoside triphosphate hydrolases"/>
    <property type="match status" value="1"/>
</dbReference>
<dbReference type="Gene3D" id="3.40.50.300">
    <property type="entry name" value="P-loop containing nucleotide triphosphate hydrolases"/>
    <property type="match status" value="1"/>
</dbReference>
<feature type="domain" description="Deoxynucleoside kinase" evidence="3">
    <location>
        <begin position="13"/>
        <end position="216"/>
    </location>
</feature>
<gene>
    <name evidence="4" type="ORF">UX19_C0007G0001</name>
</gene>
<dbReference type="GO" id="GO:0005524">
    <property type="term" value="F:ATP binding"/>
    <property type="evidence" value="ECO:0007669"/>
    <property type="project" value="UniProtKB-KW"/>
</dbReference>
<dbReference type="Pfam" id="PF01712">
    <property type="entry name" value="dNK"/>
    <property type="match status" value="1"/>
</dbReference>
<feature type="binding site" evidence="2">
    <location>
        <begin position="150"/>
        <end position="154"/>
    </location>
    <ligand>
        <name>ATP</name>
        <dbReference type="ChEBI" id="CHEBI:30616"/>
    </ligand>
</feature>
<dbReference type="EMBL" id="LCLG01000007">
    <property type="protein sequence ID" value="KKU12093.1"/>
    <property type="molecule type" value="Genomic_DNA"/>
</dbReference>
<reference evidence="4 5" key="1">
    <citation type="journal article" date="2015" name="Nature">
        <title>rRNA introns, odd ribosomes, and small enigmatic genomes across a large radiation of phyla.</title>
        <authorList>
            <person name="Brown C.T."/>
            <person name="Hug L.A."/>
            <person name="Thomas B.C."/>
            <person name="Sharon I."/>
            <person name="Castelle C.J."/>
            <person name="Singh A."/>
            <person name="Wilkins M.J."/>
            <person name="Williams K.H."/>
            <person name="Banfield J.F."/>
        </authorList>
    </citation>
    <scope>NUCLEOTIDE SEQUENCE [LARGE SCALE GENOMIC DNA]</scope>
</reference>
<sequence>MKEREPKRRYPYIAVVGAAGTGKSKLTELMVESFGVESFKEDFQPNPHLPKFYFEDPFKHAFNSQMFFLTEEAKQMPTLWSLLRYRPVVHDQAIEGDDFFETALRLLGFISELDHKTYKLCFRTLMRGNYLPRPDIYIGVIASQESVVRRIVERKRDMELAMHEKFPLYFPTIAHKFGKWLELLTRQHPVILIDTDKWDFVNDPHSRNFVLQEIRNRASRLLTDPNQVNLLGREGARLILPDFLKSEQPFSNPVSEKQVTL</sequence>
<dbReference type="InterPro" id="IPR027417">
    <property type="entry name" value="P-loop_NTPase"/>
</dbReference>
<dbReference type="InterPro" id="IPR050566">
    <property type="entry name" value="Deoxyribonucleoside_kinase"/>
</dbReference>
<keyword evidence="2" id="KW-0067">ATP-binding</keyword>
<protein>
    <submittedName>
        <fullName evidence="4">Deoxyguanosine kinase</fullName>
    </submittedName>
</protein>
<proteinExistence type="predicted"/>
<evidence type="ECO:0000313" key="4">
    <source>
        <dbReference type="EMBL" id="KKU12093.1"/>
    </source>
</evidence>
<dbReference type="PIRSF" id="PIRSF000705">
    <property type="entry name" value="DNK"/>
    <property type="match status" value="1"/>
</dbReference>
<dbReference type="PANTHER" id="PTHR10513">
    <property type="entry name" value="DEOXYNUCLEOSIDE KINASE"/>
    <property type="match status" value="1"/>
</dbReference>
<dbReference type="Proteomes" id="UP000034653">
    <property type="component" value="Unassembled WGS sequence"/>
</dbReference>